<reference evidence="2" key="2">
    <citation type="journal article" date="2012" name="PLoS ONE">
        <title>A Deeply Branching Thermophilic Bacterium with an Ancient Acetyl-CoA Pathway Dominates a Subsurface Ecosystem.</title>
        <authorList>
            <person name="Takami H."/>
            <person name="Noguchi H."/>
            <person name="Takaki Y."/>
            <person name="Uchiyama I."/>
            <person name="Toyoda A."/>
            <person name="Nishi S."/>
            <person name="Chee G.-J."/>
            <person name="Arai W."/>
            <person name="Nunoura T."/>
            <person name="Itoh T."/>
            <person name="Hattori M."/>
            <person name="Takai K."/>
        </authorList>
    </citation>
    <scope>NUCLEOTIDE SEQUENCE</scope>
</reference>
<organism evidence="2">
    <name type="scientific">uncultured Chloroflexota bacterium</name>
    <dbReference type="NCBI Taxonomy" id="166587"/>
    <lineage>
        <taxon>Bacteria</taxon>
        <taxon>Bacillati</taxon>
        <taxon>Chloroflexota</taxon>
        <taxon>environmental samples</taxon>
    </lineage>
</organism>
<proteinExistence type="predicted"/>
<feature type="transmembrane region" description="Helical" evidence="1">
    <location>
        <begin position="126"/>
        <end position="148"/>
    </location>
</feature>
<dbReference type="AlphaFoldDB" id="H5SL36"/>
<protein>
    <submittedName>
        <fullName evidence="2">Uncharacterized protein</fullName>
    </submittedName>
</protein>
<reference evidence="2" key="1">
    <citation type="journal article" date="2005" name="Environ. Microbiol.">
        <title>Genetic and functional properties of uncultivated thermophilic crenarchaeotes from a subsurface gold mine as revealed by analysis of genome fragments.</title>
        <authorList>
            <person name="Nunoura T."/>
            <person name="Hirayama H."/>
            <person name="Takami H."/>
            <person name="Oida H."/>
            <person name="Nishi S."/>
            <person name="Shimamura S."/>
            <person name="Suzuki Y."/>
            <person name="Inagaki F."/>
            <person name="Takai K."/>
            <person name="Nealson K.H."/>
            <person name="Horikoshi K."/>
        </authorList>
    </citation>
    <scope>NUCLEOTIDE SEQUENCE</scope>
</reference>
<accession>H5SL36</accession>
<evidence type="ECO:0000256" key="1">
    <source>
        <dbReference type="SAM" id="Phobius"/>
    </source>
</evidence>
<sequence>MSEHSQVVNMYQSEAASVTAELARISQSSVDSLQAQEVDLRQAGVRHVKANSLRAQQSAMVMLQAGEADLDVSSVVYAQANTLSLHSSRAFALRGQNVQVQGGRFGLLLADKVDGEFQVLFSQREAVLIGLLAGLFSGLLFLLGRALFHKS</sequence>
<name>H5SL36_9CHLR</name>
<keyword evidence="1" id="KW-1133">Transmembrane helix</keyword>
<gene>
    <name evidence="2" type="ORF">HGMM_F44F02C13</name>
</gene>
<keyword evidence="1" id="KW-0472">Membrane</keyword>
<evidence type="ECO:0000313" key="2">
    <source>
        <dbReference type="EMBL" id="BAL56872.1"/>
    </source>
</evidence>
<dbReference type="EMBL" id="AP011760">
    <property type="protein sequence ID" value="BAL56872.1"/>
    <property type="molecule type" value="Genomic_DNA"/>
</dbReference>
<keyword evidence="1" id="KW-0812">Transmembrane</keyword>